<dbReference type="InterPro" id="IPR015871">
    <property type="entry name" value="TFIIA_gsu_C"/>
</dbReference>
<dbReference type="GO" id="GO:0006367">
    <property type="term" value="P:transcription initiation at RNA polymerase II promoter"/>
    <property type="evidence" value="ECO:0007669"/>
    <property type="project" value="InterPro"/>
</dbReference>
<dbReference type="Pfam" id="PF02751">
    <property type="entry name" value="TFIIA_gamma_C"/>
    <property type="match status" value="1"/>
</dbReference>
<dbReference type="Gene3D" id="1.10.287.190">
    <property type="entry name" value="Transcription factor IIA gamma subunit, alpha-helical domain"/>
    <property type="match status" value="1"/>
</dbReference>
<organism evidence="9">
    <name type="scientific">Amorphochlora amoebiformis</name>
    <dbReference type="NCBI Taxonomy" id="1561963"/>
    <lineage>
        <taxon>Eukaryota</taxon>
        <taxon>Sar</taxon>
        <taxon>Rhizaria</taxon>
        <taxon>Cercozoa</taxon>
        <taxon>Chlorarachniophyceae</taxon>
        <taxon>Amorphochlora</taxon>
    </lineage>
</organism>
<evidence type="ECO:0000313" key="9">
    <source>
        <dbReference type="EMBL" id="CAD8449896.1"/>
    </source>
</evidence>
<evidence type="ECO:0000256" key="4">
    <source>
        <dbReference type="ARBA" id="ARBA00023163"/>
    </source>
</evidence>
<protein>
    <recommendedName>
        <fullName evidence="6">Transcription initiation factor IIA subunit 2</fullName>
    </recommendedName>
</protein>
<gene>
    <name evidence="9" type="ORF">LAMO00422_LOCUS10229</name>
</gene>
<dbReference type="Pfam" id="PF02268">
    <property type="entry name" value="TFIIA_gamma_N"/>
    <property type="match status" value="1"/>
</dbReference>
<evidence type="ECO:0000259" key="8">
    <source>
        <dbReference type="Pfam" id="PF02751"/>
    </source>
</evidence>
<evidence type="ECO:0000256" key="5">
    <source>
        <dbReference type="ARBA" id="ARBA00023242"/>
    </source>
</evidence>
<dbReference type="CDD" id="cd10014">
    <property type="entry name" value="TFIIA_gamma_C"/>
    <property type="match status" value="1"/>
</dbReference>
<evidence type="ECO:0000256" key="1">
    <source>
        <dbReference type="ARBA" id="ARBA00004123"/>
    </source>
</evidence>
<sequence>MSNNYRATTIGKALREALQDMLDSEDLSAEDANKFFEYFDEGMTKKLIELKPNPKKKKVQLKSRLHSYNFVDNCWNFHLEKVEIKDLRDITDAKNETLTVDRLKVTAVDAKVHKKS</sequence>
<dbReference type="SUPFAM" id="SSF47396">
    <property type="entry name" value="Transcription factor IIA (TFIIA), alpha-helical domain"/>
    <property type="match status" value="1"/>
</dbReference>
<dbReference type="PIRSF" id="PIRSF009415">
    <property type="entry name" value="Hum_TFIIA_gamma"/>
    <property type="match status" value="1"/>
</dbReference>
<dbReference type="InterPro" id="IPR009083">
    <property type="entry name" value="TFIIA_a-hlx"/>
</dbReference>
<evidence type="ECO:0000256" key="6">
    <source>
        <dbReference type="PIRNR" id="PIRNR009415"/>
    </source>
</evidence>
<dbReference type="AlphaFoldDB" id="A0A7S0DCL2"/>
<feature type="domain" description="Transcription initiation factor IIA gamma subunit N-terminal" evidence="7">
    <location>
        <begin position="5"/>
        <end position="47"/>
    </location>
</feature>
<comment type="subcellular location">
    <subcellularLocation>
        <location evidence="1 6">Nucleus</location>
    </subcellularLocation>
</comment>
<comment type="similarity">
    <text evidence="2 6">Belongs to the TFIIA subunit 2 family.</text>
</comment>
<name>A0A7S0DCL2_9EUKA</name>
<dbReference type="InterPro" id="IPR003194">
    <property type="entry name" value="TFIIA_gsu"/>
</dbReference>
<dbReference type="InterPro" id="IPR015872">
    <property type="entry name" value="TFIIA_gsu_N"/>
</dbReference>
<keyword evidence="5 6" id="KW-0539">Nucleus</keyword>
<proteinExistence type="inferred from homology"/>
<reference evidence="9" key="1">
    <citation type="submission" date="2021-01" db="EMBL/GenBank/DDBJ databases">
        <authorList>
            <person name="Corre E."/>
            <person name="Pelletier E."/>
            <person name="Niang G."/>
            <person name="Scheremetjew M."/>
            <person name="Finn R."/>
            <person name="Kale V."/>
            <person name="Holt S."/>
            <person name="Cochrane G."/>
            <person name="Meng A."/>
            <person name="Brown T."/>
            <person name="Cohen L."/>
        </authorList>
    </citation>
    <scope>NUCLEOTIDE SEQUENCE</scope>
    <source>
        <strain evidence="9">CCMP2058</strain>
    </source>
</reference>
<dbReference type="EMBL" id="HBEM01014839">
    <property type="protein sequence ID" value="CAD8449896.1"/>
    <property type="molecule type" value="Transcribed_RNA"/>
</dbReference>
<dbReference type="Gene3D" id="2.30.18.10">
    <property type="entry name" value="Transcription factor IIA (TFIIA), beta-barrel domain"/>
    <property type="match status" value="1"/>
</dbReference>
<dbReference type="PANTHER" id="PTHR10966">
    <property type="entry name" value="TRANSCRIPTION INITIATION FACTOR IIA SUBUNIT 2"/>
    <property type="match status" value="1"/>
</dbReference>
<accession>A0A7S0DCL2</accession>
<comment type="function">
    <text evidence="6">TFIIA is a component of the transcription machinery of RNA polymerase II and plays an important role in transcriptional activation.</text>
</comment>
<evidence type="ECO:0000256" key="3">
    <source>
        <dbReference type="ARBA" id="ARBA00023015"/>
    </source>
</evidence>
<dbReference type="SUPFAM" id="SSF50784">
    <property type="entry name" value="Transcription factor IIA (TFIIA), beta-barrel domain"/>
    <property type="match status" value="1"/>
</dbReference>
<evidence type="ECO:0000256" key="2">
    <source>
        <dbReference type="ARBA" id="ARBA00007675"/>
    </source>
</evidence>
<dbReference type="GO" id="GO:0005672">
    <property type="term" value="C:transcription factor TFIIA complex"/>
    <property type="evidence" value="ECO:0007669"/>
    <property type="project" value="InterPro"/>
</dbReference>
<keyword evidence="3 6" id="KW-0805">Transcription regulation</keyword>
<evidence type="ECO:0000259" key="7">
    <source>
        <dbReference type="Pfam" id="PF02268"/>
    </source>
</evidence>
<dbReference type="InterPro" id="IPR009088">
    <property type="entry name" value="TFIIA_b-brl"/>
</dbReference>
<keyword evidence="4 6" id="KW-0804">Transcription</keyword>
<feature type="domain" description="Transcription initiation factor IIA gamma subunit C-terminal" evidence="8">
    <location>
        <begin position="62"/>
        <end position="110"/>
    </location>
</feature>